<name>A0A1Y0C5J7_9MYCO</name>
<dbReference type="OrthoDB" id="4764511at2"/>
<reference evidence="1 2" key="1">
    <citation type="submission" date="2017-04" db="EMBL/GenBank/DDBJ databases">
        <title>Whole Genome Sequence of 1,4-Dioxane Degrading Bacterium Mycobacterium dioxanotrophicus PH-06.</title>
        <authorList>
            <person name="He Y."/>
        </authorList>
    </citation>
    <scope>NUCLEOTIDE SEQUENCE [LARGE SCALE GENOMIC DNA]</scope>
    <source>
        <strain evidence="1 2">PH-06</strain>
    </source>
</reference>
<keyword evidence="2" id="KW-1185">Reference proteome</keyword>
<dbReference type="AlphaFoldDB" id="A0A1Y0C5J7"/>
<proteinExistence type="predicted"/>
<dbReference type="RefSeq" id="WP_052773277.1">
    <property type="nucleotide sequence ID" value="NZ_CP020809.1"/>
</dbReference>
<organism evidence="1 2">
    <name type="scientific">Mycobacterium dioxanotrophicus</name>
    <dbReference type="NCBI Taxonomy" id="482462"/>
    <lineage>
        <taxon>Bacteria</taxon>
        <taxon>Bacillati</taxon>
        <taxon>Actinomycetota</taxon>
        <taxon>Actinomycetes</taxon>
        <taxon>Mycobacteriales</taxon>
        <taxon>Mycobacteriaceae</taxon>
        <taxon>Mycobacterium</taxon>
    </lineage>
</organism>
<gene>
    <name evidence="1" type="ORF">BTO20_19555</name>
</gene>
<dbReference type="KEGG" id="mdx:BTO20_19555"/>
<protein>
    <submittedName>
        <fullName evidence="1">Uncharacterized protein</fullName>
    </submittedName>
</protein>
<dbReference type="Proteomes" id="UP000195331">
    <property type="component" value="Chromosome"/>
</dbReference>
<dbReference type="EMBL" id="CP020809">
    <property type="protein sequence ID" value="ART70470.1"/>
    <property type="molecule type" value="Genomic_DNA"/>
</dbReference>
<sequence length="144" mass="14584">MTAALAPTAPPSYPIAPTAAAPAAPMTAAVLDLAALSDAVASSADPVAVLTQLVLATAARSRSAAEQGRTLSNVNAAISKTLDAVRTALLDSVGGNAGVYAGFTVTATAGGRQMDYKRLEAEYPDIYDELVTTKSPGRTLKYTA</sequence>
<evidence type="ECO:0000313" key="2">
    <source>
        <dbReference type="Proteomes" id="UP000195331"/>
    </source>
</evidence>
<accession>A0A1Y0C5J7</accession>
<evidence type="ECO:0000313" key="1">
    <source>
        <dbReference type="EMBL" id="ART70470.1"/>
    </source>
</evidence>